<name>A0A2U1KCK2_ARTAN</name>
<sequence length="454" mass="49427">MKVKRKGVANENAKDMCIQVSHPLGSDTSYSNGVSTSNSISYLGVGHVGHDGIAPVYPAIVSDGVRSGVLGSTSFCGSIPGSSSGNVSTMGITHMVDGYPFENAVHDTHLDQHSLLHSGVEAQLDPPINIPVQVPTIDGSVSVFQSNNIMYPSYTVVRSAGVPQVVERPSVYGHQSATHIPMVLDFSTGSVTRAEDLTVSSSTIRLAAPQTREAARPTRQAGRRHVLAARRRILNVFVAAYKLTIIHSCAAFHVSTARPRVTASVNPPAQGPVAPPQRQGAPLDYKCFGRCDQVHERYALRESIIEGLIGFLDDNNALVKLFRTAREKVQRADIPNFTIRLFGVAGANQYELPTADSVGAIVYEGGPESMTDYDVVIERHSGEPESVNKLHPAYMALQFPLLFIYGEEGYHLRLKLRNVDGNDDQQEKKMSMKLYYAYQLHDRRRVCSRPGGCG</sequence>
<dbReference type="EMBL" id="PKPP01022643">
    <property type="protein sequence ID" value="PWA34441.1"/>
    <property type="molecule type" value="Genomic_DNA"/>
</dbReference>
<dbReference type="OrthoDB" id="1928976at2759"/>
<keyword evidence="2" id="KW-1185">Reference proteome</keyword>
<dbReference type="AlphaFoldDB" id="A0A2U1KCK2"/>
<evidence type="ECO:0000313" key="2">
    <source>
        <dbReference type="Proteomes" id="UP000245207"/>
    </source>
</evidence>
<accession>A0A2U1KCK2</accession>
<gene>
    <name evidence="1" type="ORF">CTI12_AA619080</name>
</gene>
<comment type="caution">
    <text evidence="1">The sequence shown here is derived from an EMBL/GenBank/DDBJ whole genome shotgun (WGS) entry which is preliminary data.</text>
</comment>
<protein>
    <submittedName>
        <fullName evidence="1">Retrotransposon-like protein</fullName>
    </submittedName>
</protein>
<reference evidence="1 2" key="1">
    <citation type="journal article" date="2018" name="Mol. Plant">
        <title>The genome of Artemisia annua provides insight into the evolution of Asteraceae family and artemisinin biosynthesis.</title>
        <authorList>
            <person name="Shen Q."/>
            <person name="Zhang L."/>
            <person name="Liao Z."/>
            <person name="Wang S."/>
            <person name="Yan T."/>
            <person name="Shi P."/>
            <person name="Liu M."/>
            <person name="Fu X."/>
            <person name="Pan Q."/>
            <person name="Wang Y."/>
            <person name="Lv Z."/>
            <person name="Lu X."/>
            <person name="Zhang F."/>
            <person name="Jiang W."/>
            <person name="Ma Y."/>
            <person name="Chen M."/>
            <person name="Hao X."/>
            <person name="Li L."/>
            <person name="Tang Y."/>
            <person name="Lv G."/>
            <person name="Zhou Y."/>
            <person name="Sun X."/>
            <person name="Brodelius P.E."/>
            <person name="Rose J.K.C."/>
            <person name="Tang K."/>
        </authorList>
    </citation>
    <scope>NUCLEOTIDE SEQUENCE [LARGE SCALE GENOMIC DNA]</scope>
    <source>
        <strain evidence="2">cv. Huhao1</strain>
        <tissue evidence="1">Leaf</tissue>
    </source>
</reference>
<dbReference type="PANTHER" id="PTHR45786:SF74">
    <property type="entry name" value="ATP-DEPENDENT DNA HELICASE"/>
    <property type="match status" value="1"/>
</dbReference>
<dbReference type="Proteomes" id="UP000245207">
    <property type="component" value="Unassembled WGS sequence"/>
</dbReference>
<organism evidence="1 2">
    <name type="scientific">Artemisia annua</name>
    <name type="common">Sweet wormwood</name>
    <dbReference type="NCBI Taxonomy" id="35608"/>
    <lineage>
        <taxon>Eukaryota</taxon>
        <taxon>Viridiplantae</taxon>
        <taxon>Streptophyta</taxon>
        <taxon>Embryophyta</taxon>
        <taxon>Tracheophyta</taxon>
        <taxon>Spermatophyta</taxon>
        <taxon>Magnoliopsida</taxon>
        <taxon>eudicotyledons</taxon>
        <taxon>Gunneridae</taxon>
        <taxon>Pentapetalae</taxon>
        <taxon>asterids</taxon>
        <taxon>campanulids</taxon>
        <taxon>Asterales</taxon>
        <taxon>Asteraceae</taxon>
        <taxon>Asteroideae</taxon>
        <taxon>Anthemideae</taxon>
        <taxon>Artemisiinae</taxon>
        <taxon>Artemisia</taxon>
    </lineage>
</organism>
<dbReference type="PANTHER" id="PTHR45786">
    <property type="entry name" value="DNA BINDING PROTEIN-LIKE"/>
    <property type="match status" value="1"/>
</dbReference>
<proteinExistence type="predicted"/>
<evidence type="ECO:0000313" key="1">
    <source>
        <dbReference type="EMBL" id="PWA34441.1"/>
    </source>
</evidence>